<evidence type="ECO:0000313" key="3">
    <source>
        <dbReference type="Proteomes" id="UP001215216"/>
    </source>
</evidence>
<feature type="transmembrane region" description="Helical" evidence="1">
    <location>
        <begin position="86"/>
        <end position="110"/>
    </location>
</feature>
<gene>
    <name evidence="2" type="ORF">P7079_04495</name>
</gene>
<feature type="transmembrane region" description="Helical" evidence="1">
    <location>
        <begin position="230"/>
        <end position="247"/>
    </location>
</feature>
<dbReference type="InterPro" id="IPR026898">
    <property type="entry name" value="PrsW"/>
</dbReference>
<feature type="transmembrane region" description="Helical" evidence="1">
    <location>
        <begin position="26"/>
        <end position="47"/>
    </location>
</feature>
<dbReference type="EMBL" id="CP121208">
    <property type="protein sequence ID" value="WFM82678.1"/>
    <property type="molecule type" value="Genomic_DNA"/>
</dbReference>
<feature type="transmembrane region" description="Helical" evidence="1">
    <location>
        <begin position="166"/>
        <end position="185"/>
    </location>
</feature>
<keyword evidence="1" id="KW-0472">Membrane</keyword>
<dbReference type="PANTHER" id="PTHR36844:SF1">
    <property type="entry name" value="PROTEASE PRSW"/>
    <property type="match status" value="1"/>
</dbReference>
<evidence type="ECO:0000256" key="1">
    <source>
        <dbReference type="SAM" id="Phobius"/>
    </source>
</evidence>
<accession>A0ABY8FYP5</accession>
<evidence type="ECO:0000313" key="2">
    <source>
        <dbReference type="EMBL" id="WFM82678.1"/>
    </source>
</evidence>
<keyword evidence="3" id="KW-1185">Reference proteome</keyword>
<keyword evidence="2" id="KW-0645">Protease</keyword>
<keyword evidence="2" id="KW-0378">Hydrolase</keyword>
<organism evidence="2 3">
    <name type="scientific">Arcanobacterium canis</name>
    <dbReference type="NCBI Taxonomy" id="999183"/>
    <lineage>
        <taxon>Bacteria</taxon>
        <taxon>Bacillati</taxon>
        <taxon>Actinomycetota</taxon>
        <taxon>Actinomycetes</taxon>
        <taxon>Actinomycetales</taxon>
        <taxon>Actinomycetaceae</taxon>
        <taxon>Arcanobacterium</taxon>
    </lineage>
</organism>
<name>A0ABY8FYP5_9ACTO</name>
<dbReference type="Pfam" id="PF13367">
    <property type="entry name" value="PrsW-protease"/>
    <property type="match status" value="1"/>
</dbReference>
<dbReference type="Proteomes" id="UP001215216">
    <property type="component" value="Chromosome"/>
</dbReference>
<keyword evidence="1" id="KW-1133">Transmembrane helix</keyword>
<dbReference type="RefSeq" id="WP_278012104.1">
    <property type="nucleotide sequence ID" value="NZ_CP121208.1"/>
</dbReference>
<dbReference type="PANTHER" id="PTHR36844">
    <property type="entry name" value="PROTEASE PRSW"/>
    <property type="match status" value="1"/>
</dbReference>
<feature type="transmembrane region" description="Helical" evidence="1">
    <location>
        <begin position="59"/>
        <end position="77"/>
    </location>
</feature>
<feature type="transmembrane region" description="Helical" evidence="1">
    <location>
        <begin position="205"/>
        <end position="223"/>
    </location>
</feature>
<sequence>MIHYPLVRADAGRTWKSPVYIRPVDTLGVVSLVTASVISLTMAWPVLFTHANNADVARSVLISLIPLAFTLVFVWVIDSWEPEPGALYFVALTWGGGAAIFGALFLNAWAQAFAPLFLPPGAGEYEITAWVASYGAPLSEELIKGLGVIIIFATFSRAFNGPTDGIVYGALIGAGFAFTENVLYFTEYSTTLSSTFQVRFLDSPFSHDAYTALFGFFVGFAEYSRRRIMVVLWAIPGLVGAWVFHFLNNNALGWHGMTYGMYKMVNTIPIAVIAIIMVLYAHREEKESVRAGLASFVAGGQIAPTELAFTMTLAERRRSKAWAAKRAVAKGYSAHDGAEAMRQLHNELLQLGHLRTRAVRRGTENQRRVLAAQQDHLNNITELREVFI</sequence>
<dbReference type="GO" id="GO:0008237">
    <property type="term" value="F:metallopeptidase activity"/>
    <property type="evidence" value="ECO:0007669"/>
    <property type="project" value="UniProtKB-KW"/>
</dbReference>
<keyword evidence="2" id="KW-0482">Metalloprotease</keyword>
<reference evidence="2 3" key="1">
    <citation type="submission" date="2023-03" db="EMBL/GenBank/DDBJ databases">
        <title>Complete genome of Arcanobacterium canis strain DSM 25104 isolated in 2010 from a canine otitis externa in Germany.</title>
        <authorList>
            <person name="Borowiak M."/>
            <person name="Kreitlow A."/>
            <person name="Malorny B."/>
            <person name="Laemmler C."/>
            <person name="Prenger-Berninghoff E."/>
            <person name="Ploetz M."/>
            <person name="Abdulmawjood A."/>
        </authorList>
    </citation>
    <scope>NUCLEOTIDE SEQUENCE [LARGE SCALE GENOMIC DNA]</scope>
    <source>
        <strain evidence="2 3">DSM 25104</strain>
    </source>
</reference>
<keyword evidence="1" id="KW-0812">Transmembrane</keyword>
<protein>
    <submittedName>
        <fullName evidence="2">PrsW family intramembrane metalloprotease</fullName>
    </submittedName>
</protein>
<proteinExistence type="predicted"/>
<feature type="transmembrane region" description="Helical" evidence="1">
    <location>
        <begin position="259"/>
        <end position="281"/>
    </location>
</feature>